<dbReference type="SUPFAM" id="SSF53098">
    <property type="entry name" value="Ribonuclease H-like"/>
    <property type="match status" value="1"/>
</dbReference>
<evidence type="ECO:0000313" key="4">
    <source>
        <dbReference type="Proteomes" id="UP000321776"/>
    </source>
</evidence>
<feature type="region of interest" description="Disordered" evidence="1">
    <location>
        <begin position="625"/>
        <end position="750"/>
    </location>
</feature>
<sequence>MDTSVTLTGNALVVPTHSPVRSVAPATLVKNDLFERAGGPRFRLLEVAEDGSAWIINVSDKDGWPRECRYTLLLESLVAKEFTVVTNTGDGQLPFKSKAADARLKEAWDIIEPLVKNPAIFHPKLRGPLVTERAESTGASRTTIYKHLRTYWRGGQSKQALIANFPNIGLKQSGKTHGRGRAPVEGWYKTYQMDPKVDDVNIKAAVKKHYLTGDVATLAGAYHAMLAEHYSYLDSNGKSLPKDFGECPTYRQFLTVVKRCLTTEEILRRKKGNSDFERDHNHKIVGALHEAKCVGHIYEIDATIADVYLVAMDNRSKIIGKPTLYLIYDRFSRLCVGFYVGLENPGWETAMQAILSIAEDKEALCLKHGIEYDPRDWPAHGMFPQKFLGDCGEMISRNSNRICVGMESTISNAPPLTPQNKGTVECGFRLLHQSIAMDTPGYEPARNLMRRRGKKYDQDASLTLDEFIAIVLAAIIKHNRSLMPNYGMTPAMVLQGLPPTPIDIWEHDMSRSAGMLSRYTEDYLRLQLLPRDKATVTESGILFKGCYYSCPELEQLGWFITAKNRGRWDVEVSYDRRLVNGVVVHTEKNGRKSYLCELTPRSTSYNGYSFAEVAFVENEAVATQRANKNEDRRQRVQLHTTISDIAKPARAATKKASAGKSRASRKRDIAEDRNKERAQRRAGEAAISLPTSDDLSPTLVGSAAALHAQDSRCPTTDTVPSVPSGTSSGTSSLPAGADATSTEPARPLSFQEKLRLKQMELVNARTQ</sequence>
<dbReference type="InterPro" id="IPR012337">
    <property type="entry name" value="RNaseH-like_sf"/>
</dbReference>
<evidence type="ECO:0000313" key="3">
    <source>
        <dbReference type="EMBL" id="TXC81031.1"/>
    </source>
</evidence>
<dbReference type="InterPro" id="IPR001584">
    <property type="entry name" value="Integrase_cat-core"/>
</dbReference>
<accession>A0A5C6V964</accession>
<proteinExistence type="predicted"/>
<dbReference type="Proteomes" id="UP000321776">
    <property type="component" value="Unassembled WGS sequence"/>
</dbReference>
<evidence type="ECO:0000256" key="1">
    <source>
        <dbReference type="SAM" id="MobiDB-lite"/>
    </source>
</evidence>
<dbReference type="Pfam" id="PF09299">
    <property type="entry name" value="Mu-transpos_C"/>
    <property type="match status" value="1"/>
</dbReference>
<feature type="compositionally biased region" description="Low complexity" evidence="1">
    <location>
        <begin position="714"/>
        <end position="732"/>
    </location>
</feature>
<gene>
    <name evidence="3" type="ORF">FRZ40_43325</name>
</gene>
<comment type="caution">
    <text evidence="3">The sequence shown here is derived from an EMBL/GenBank/DDBJ whole genome shotgun (WGS) entry which is preliminary data.</text>
</comment>
<dbReference type="GO" id="GO:0003676">
    <property type="term" value="F:nucleic acid binding"/>
    <property type="evidence" value="ECO:0007669"/>
    <property type="project" value="InterPro"/>
</dbReference>
<dbReference type="PROSITE" id="PS50994">
    <property type="entry name" value="INTEGRASE"/>
    <property type="match status" value="1"/>
</dbReference>
<feature type="compositionally biased region" description="Basic and acidic residues" evidence="1">
    <location>
        <begin position="666"/>
        <end position="683"/>
    </location>
</feature>
<feature type="domain" description="Integrase catalytic" evidence="2">
    <location>
        <begin position="288"/>
        <end position="498"/>
    </location>
</feature>
<reference evidence="3 4" key="1">
    <citation type="journal article" date="2018" name="Int. J. Syst. Evol. Microbiol.">
        <title>Paraburkholderia azotifigens sp. nov., a nitrogen-fixing bacterium isolated from paddy soil.</title>
        <authorList>
            <person name="Choi G.M."/>
            <person name="Im W.T."/>
        </authorList>
    </citation>
    <scope>NUCLEOTIDE SEQUENCE [LARGE SCALE GENOMIC DNA]</scope>
    <source>
        <strain evidence="3 4">NF 2-5-3</strain>
    </source>
</reference>
<protein>
    <submittedName>
        <fullName evidence="3">DDE-type integrase/transposase/recombinase</fullName>
    </submittedName>
</protein>
<dbReference type="Gene3D" id="3.30.420.10">
    <property type="entry name" value="Ribonuclease H-like superfamily/Ribonuclease H"/>
    <property type="match status" value="1"/>
</dbReference>
<evidence type="ECO:0000259" key="2">
    <source>
        <dbReference type="PROSITE" id="PS50994"/>
    </source>
</evidence>
<dbReference type="RefSeq" id="WP_147238373.1">
    <property type="nucleotide sequence ID" value="NZ_VOQS01000005.1"/>
</dbReference>
<dbReference type="InterPro" id="IPR036397">
    <property type="entry name" value="RNaseH_sf"/>
</dbReference>
<name>A0A5C6V964_9BURK</name>
<dbReference type="InterPro" id="IPR015378">
    <property type="entry name" value="Transposase-like_Mu_C"/>
</dbReference>
<dbReference type="EMBL" id="VOQS01000005">
    <property type="protein sequence ID" value="TXC81031.1"/>
    <property type="molecule type" value="Genomic_DNA"/>
</dbReference>
<dbReference type="GO" id="GO:0015074">
    <property type="term" value="P:DNA integration"/>
    <property type="evidence" value="ECO:0007669"/>
    <property type="project" value="InterPro"/>
</dbReference>
<dbReference type="AlphaFoldDB" id="A0A5C6V964"/>
<organism evidence="3 4">
    <name type="scientific">Paraburkholderia azotifigens</name>
    <dbReference type="NCBI Taxonomy" id="2057004"/>
    <lineage>
        <taxon>Bacteria</taxon>
        <taxon>Pseudomonadati</taxon>
        <taxon>Pseudomonadota</taxon>
        <taxon>Betaproteobacteria</taxon>
        <taxon>Burkholderiales</taxon>
        <taxon>Burkholderiaceae</taxon>
        <taxon>Paraburkholderia</taxon>
    </lineage>
</organism>